<evidence type="ECO:0000313" key="1">
    <source>
        <dbReference type="EMBL" id="SBV35069.1"/>
    </source>
</evidence>
<protein>
    <submittedName>
        <fullName evidence="1">Uncharacterized protein</fullName>
    </submittedName>
</protein>
<dbReference type="AlphaFoldDB" id="A0A1Y5PYK0"/>
<sequence>MKKLTIILIATHSIYELGLFSINQGDGAFEVYVKSGEYRPLRSRSCPGWPGRGETSY</sequence>
<accession>A0A1Y5PYK0</accession>
<gene>
    <name evidence="1" type="ORF">SPPYR_3954</name>
</gene>
<name>A0A1Y5PYK0_9SPHN</name>
<dbReference type="EMBL" id="LT598653">
    <property type="protein sequence ID" value="SBV35069.1"/>
    <property type="molecule type" value="Genomic_DNA"/>
</dbReference>
<proteinExistence type="predicted"/>
<dbReference type="KEGG" id="sphu:SPPYR_3954"/>
<reference evidence="1" key="1">
    <citation type="submission" date="2016-03" db="EMBL/GenBank/DDBJ databases">
        <authorList>
            <person name="Ploux O."/>
        </authorList>
    </citation>
    <scope>NUCLEOTIDE SEQUENCE</scope>
    <source>
        <strain evidence="1">UC10</strain>
    </source>
</reference>
<organism evidence="1">
    <name type="scientific">uncultured Sphingopyxis sp</name>
    <dbReference type="NCBI Taxonomy" id="310581"/>
    <lineage>
        <taxon>Bacteria</taxon>
        <taxon>Pseudomonadati</taxon>
        <taxon>Pseudomonadota</taxon>
        <taxon>Alphaproteobacteria</taxon>
        <taxon>Sphingomonadales</taxon>
        <taxon>Sphingomonadaceae</taxon>
        <taxon>Sphingopyxis</taxon>
        <taxon>environmental samples</taxon>
    </lineage>
</organism>